<sequence length="214" mass="22674">MSTDIDEWIGTEVERSFGTEPPLRDPLQYAVRGRRAARRRRAAVAASVGVAAVAVGAFAASIGGAGSAGRDVEPAGPPGVVPVHVTDPVPVDPDTARECRAGTLGDCGLAIGWDDIHLDDHGKVVRGYPEVKVTGYYDHVLGDAFGTSAALEVVTTHGDTVWLLLTATRDHRISGFQSELPDQTRTFDEWVADSVGSHSWFSYPELPPAGGTSR</sequence>
<accession>A0ABP8XHM2</accession>
<feature type="transmembrane region" description="Helical" evidence="1">
    <location>
        <begin position="42"/>
        <end position="62"/>
    </location>
</feature>
<keyword evidence="1" id="KW-1133">Transmembrane helix</keyword>
<name>A0ABP8XHM2_9ACTN</name>
<protein>
    <submittedName>
        <fullName evidence="2">Uncharacterized protein</fullName>
    </submittedName>
</protein>
<keyword evidence="1" id="KW-0812">Transmembrane</keyword>
<organism evidence="2 3">
    <name type="scientific">Nocardioides conyzicola</name>
    <dbReference type="NCBI Taxonomy" id="1651781"/>
    <lineage>
        <taxon>Bacteria</taxon>
        <taxon>Bacillati</taxon>
        <taxon>Actinomycetota</taxon>
        <taxon>Actinomycetes</taxon>
        <taxon>Propionibacteriales</taxon>
        <taxon>Nocardioidaceae</taxon>
        <taxon>Nocardioides</taxon>
    </lineage>
</organism>
<evidence type="ECO:0000313" key="2">
    <source>
        <dbReference type="EMBL" id="GAA4707656.1"/>
    </source>
</evidence>
<dbReference type="Proteomes" id="UP001499974">
    <property type="component" value="Unassembled WGS sequence"/>
</dbReference>
<gene>
    <name evidence="2" type="ORF">GCM10023349_27730</name>
</gene>
<evidence type="ECO:0000256" key="1">
    <source>
        <dbReference type="SAM" id="Phobius"/>
    </source>
</evidence>
<proteinExistence type="predicted"/>
<keyword evidence="1" id="KW-0472">Membrane</keyword>
<evidence type="ECO:0000313" key="3">
    <source>
        <dbReference type="Proteomes" id="UP001499974"/>
    </source>
</evidence>
<dbReference type="RefSeq" id="WP_345521924.1">
    <property type="nucleotide sequence ID" value="NZ_BAABKM010000002.1"/>
</dbReference>
<comment type="caution">
    <text evidence="2">The sequence shown here is derived from an EMBL/GenBank/DDBJ whole genome shotgun (WGS) entry which is preliminary data.</text>
</comment>
<dbReference type="EMBL" id="BAABKM010000002">
    <property type="protein sequence ID" value="GAA4707656.1"/>
    <property type="molecule type" value="Genomic_DNA"/>
</dbReference>
<reference evidence="3" key="1">
    <citation type="journal article" date="2019" name="Int. J. Syst. Evol. Microbiol.">
        <title>The Global Catalogue of Microorganisms (GCM) 10K type strain sequencing project: providing services to taxonomists for standard genome sequencing and annotation.</title>
        <authorList>
            <consortium name="The Broad Institute Genomics Platform"/>
            <consortium name="The Broad Institute Genome Sequencing Center for Infectious Disease"/>
            <person name="Wu L."/>
            <person name="Ma J."/>
        </authorList>
    </citation>
    <scope>NUCLEOTIDE SEQUENCE [LARGE SCALE GENOMIC DNA]</scope>
    <source>
        <strain evidence="3">JCM 18531</strain>
    </source>
</reference>
<keyword evidence="3" id="KW-1185">Reference proteome</keyword>